<dbReference type="OrthoDB" id="9795689at2"/>
<dbReference type="NCBIfam" id="TIGR01907">
    <property type="entry name" value="casE_Cse3"/>
    <property type="match status" value="1"/>
</dbReference>
<dbReference type="EMBL" id="CP030032">
    <property type="protein sequence ID" value="AWV91332.1"/>
    <property type="molecule type" value="Genomic_DNA"/>
</dbReference>
<dbReference type="AlphaFoldDB" id="A0A2Z4FQY3"/>
<dbReference type="SMART" id="SM01101">
    <property type="entry name" value="CRISPR_assoc"/>
    <property type="match status" value="1"/>
</dbReference>
<accession>A0A2Z4FQY3</accession>
<sequence length="256" mass="29014">MVQFWFSTRRLAELARALRLPLRHADTSYMVHCALGELFGTNAPGLYYVDVQHGPKKVDDGRDVRVLAYSELPGDALMELARGFASPMVYATCDFERMAAKPMPSHFAPGMRLGFELRACPVIRKASAGESPSGRRKWRRGQELDAFVARSWELDDPEVDLEREAVYREWLTGHFERSGAVRTRRISLERFSLDRFLRRHGPQASGKRKASTITRPAATFSGELEVLDAAQFGELLRRGIGRHKSFGFGMLKIRRA</sequence>
<dbReference type="InterPro" id="IPR010179">
    <property type="entry name" value="CRISPR-assoc_prot_Cse3"/>
</dbReference>
<evidence type="ECO:0000313" key="1">
    <source>
        <dbReference type="EMBL" id="AWV91332.1"/>
    </source>
</evidence>
<reference evidence="1 2" key="1">
    <citation type="submission" date="2018-06" db="EMBL/GenBank/DDBJ databases">
        <title>Lujinxingia sediminis gen. nov. sp. nov., a new facultative anaerobic member of the class Deltaproteobacteria, and proposal of Lujinxingaceae fam. nov.</title>
        <authorList>
            <person name="Guo L.-Y."/>
            <person name="Li C.-M."/>
            <person name="Wang S."/>
            <person name="Du Z.-J."/>
        </authorList>
    </citation>
    <scope>NUCLEOTIDE SEQUENCE [LARGE SCALE GENOMIC DNA]</scope>
    <source>
        <strain evidence="1 2">FA350</strain>
    </source>
</reference>
<protein>
    <submittedName>
        <fullName evidence="1">Type I-E CRISPR-associated protein Cas6/Cse3/CasE</fullName>
    </submittedName>
</protein>
<gene>
    <name evidence="1" type="primary">cas6e</name>
    <name evidence="1" type="ORF">DN745_02415</name>
</gene>
<name>A0A2Z4FQY3_9DELT</name>
<dbReference type="Proteomes" id="UP000249799">
    <property type="component" value="Chromosome"/>
</dbReference>
<dbReference type="Pfam" id="PF08798">
    <property type="entry name" value="CRISPR_assoc"/>
    <property type="match status" value="1"/>
</dbReference>
<organism evidence="1 2">
    <name type="scientific">Bradymonas sediminis</name>
    <dbReference type="NCBI Taxonomy" id="1548548"/>
    <lineage>
        <taxon>Bacteria</taxon>
        <taxon>Deltaproteobacteria</taxon>
        <taxon>Bradymonadales</taxon>
        <taxon>Bradymonadaceae</taxon>
        <taxon>Bradymonas</taxon>
    </lineage>
</organism>
<dbReference type="KEGG" id="bsed:DN745_02415"/>
<dbReference type="Gene3D" id="3.30.70.1210">
    <property type="entry name" value="Crispr-associated protein, domain 2"/>
    <property type="match status" value="1"/>
</dbReference>
<evidence type="ECO:0000313" key="2">
    <source>
        <dbReference type="Proteomes" id="UP000249799"/>
    </source>
</evidence>
<keyword evidence="2" id="KW-1185">Reference proteome</keyword>
<dbReference type="SUPFAM" id="SSF117987">
    <property type="entry name" value="CRISPR-associated protein"/>
    <property type="match status" value="1"/>
</dbReference>
<proteinExistence type="predicted"/>